<reference evidence="1 2" key="1">
    <citation type="journal article" date="2013" name="Genome Announc.">
        <title>Draft Genome Sequence of Desulfotignum phosphitoxidans DSM 13687 Strain FiPS-3.</title>
        <authorList>
            <person name="Poehlein A."/>
            <person name="Daniel R."/>
            <person name="Simeonova D.D."/>
        </authorList>
    </citation>
    <scope>NUCLEOTIDE SEQUENCE [LARGE SCALE GENOMIC DNA]</scope>
    <source>
        <strain evidence="1 2">DSM 13687</strain>
    </source>
</reference>
<name>S0G283_9BACT</name>
<evidence type="ECO:0008006" key="3">
    <source>
        <dbReference type="Google" id="ProtNLM"/>
    </source>
</evidence>
<dbReference type="Proteomes" id="UP000014216">
    <property type="component" value="Unassembled WGS sequence"/>
</dbReference>
<evidence type="ECO:0000313" key="1">
    <source>
        <dbReference type="EMBL" id="EMS81458.1"/>
    </source>
</evidence>
<sequence length="120" mass="13878">MTLPLTLPWSRLVRRLEPWLGKWPATLALLKNPCIFHLKNAYQYVLLMHITRKVKKMRTTLNIDDDLVERASKLTGIKEKTSLVRKGLEALISLESSKRLAALGGSEKKIRMPRRRRSES</sequence>
<accession>S0G283</accession>
<dbReference type="AlphaFoldDB" id="S0G283"/>
<gene>
    <name evidence="1" type="ORF">Dpo_1c05990</name>
</gene>
<dbReference type="Pfam" id="PF09957">
    <property type="entry name" value="VapB_antitoxin"/>
    <property type="match status" value="1"/>
</dbReference>
<dbReference type="EMBL" id="APJX01000001">
    <property type="protein sequence ID" value="EMS81458.1"/>
    <property type="molecule type" value="Genomic_DNA"/>
</dbReference>
<dbReference type="InterPro" id="IPR019239">
    <property type="entry name" value="VapB_antitoxin"/>
</dbReference>
<protein>
    <recommendedName>
        <fullName evidence="3">Antitoxin VapB32</fullName>
    </recommendedName>
</protein>
<comment type="caution">
    <text evidence="1">The sequence shown here is derived from an EMBL/GenBank/DDBJ whole genome shotgun (WGS) entry which is preliminary data.</text>
</comment>
<proteinExistence type="predicted"/>
<organism evidence="1 2">
    <name type="scientific">Desulfotignum phosphitoxidans DSM 13687</name>
    <dbReference type="NCBI Taxonomy" id="1286635"/>
    <lineage>
        <taxon>Bacteria</taxon>
        <taxon>Pseudomonadati</taxon>
        <taxon>Thermodesulfobacteriota</taxon>
        <taxon>Desulfobacteria</taxon>
        <taxon>Desulfobacterales</taxon>
        <taxon>Desulfobacteraceae</taxon>
        <taxon>Desulfotignum</taxon>
    </lineage>
</organism>
<keyword evidence="2" id="KW-1185">Reference proteome</keyword>
<evidence type="ECO:0000313" key="2">
    <source>
        <dbReference type="Proteomes" id="UP000014216"/>
    </source>
</evidence>